<dbReference type="InterPro" id="IPR000212">
    <property type="entry name" value="DNA_helicase_UvrD/REP"/>
</dbReference>
<dbReference type="PANTHER" id="PTHR11070:SF2">
    <property type="entry name" value="ATP-DEPENDENT DNA HELICASE SRS2"/>
    <property type="match status" value="1"/>
</dbReference>
<dbReference type="PROSITE" id="PS51217">
    <property type="entry name" value="UVRD_HELICASE_CTER"/>
    <property type="match status" value="1"/>
</dbReference>
<accession>J9FUL0</accession>
<name>J9FUL0_9ZZZZ</name>
<feature type="compositionally biased region" description="Low complexity" evidence="11">
    <location>
        <begin position="705"/>
        <end position="716"/>
    </location>
</feature>
<evidence type="ECO:0000256" key="5">
    <source>
        <dbReference type="ARBA" id="ARBA00022840"/>
    </source>
</evidence>
<dbReference type="Gene3D" id="1.10.486.10">
    <property type="entry name" value="PCRA, domain 4"/>
    <property type="match status" value="1"/>
</dbReference>
<proteinExistence type="inferred from homology"/>
<keyword evidence="6" id="KW-0238">DNA-binding</keyword>
<dbReference type="InterPro" id="IPR014016">
    <property type="entry name" value="UvrD-like_ATP-bd"/>
</dbReference>
<evidence type="ECO:0000256" key="3">
    <source>
        <dbReference type="ARBA" id="ARBA00022801"/>
    </source>
</evidence>
<evidence type="ECO:0000256" key="10">
    <source>
        <dbReference type="ARBA" id="ARBA00048988"/>
    </source>
</evidence>
<feature type="domain" description="UvrD-like helicase C-terminal" evidence="13">
    <location>
        <begin position="298"/>
        <end position="579"/>
    </location>
</feature>
<protein>
    <recommendedName>
        <fullName evidence="9">DNA 3'-5' helicase</fullName>
        <ecNumber evidence="9">5.6.2.4</ecNumber>
    </recommendedName>
</protein>
<feature type="region of interest" description="Disordered" evidence="11">
    <location>
        <begin position="702"/>
        <end position="770"/>
    </location>
</feature>
<evidence type="ECO:0000259" key="13">
    <source>
        <dbReference type="PROSITE" id="PS51217"/>
    </source>
</evidence>
<dbReference type="GO" id="GO:0016787">
    <property type="term" value="F:hydrolase activity"/>
    <property type="evidence" value="ECO:0007669"/>
    <property type="project" value="UniProtKB-KW"/>
</dbReference>
<reference evidence="14" key="1">
    <citation type="journal article" date="2012" name="PLoS ONE">
        <title>Gene sets for utilization of primary and secondary nutrition supplies in the distal gut of endangered iberian lynx.</title>
        <authorList>
            <person name="Alcaide M."/>
            <person name="Messina E."/>
            <person name="Richter M."/>
            <person name="Bargiela R."/>
            <person name="Peplies J."/>
            <person name="Huws S.A."/>
            <person name="Newbold C.J."/>
            <person name="Golyshin P.N."/>
            <person name="Simon M.A."/>
            <person name="Lopez G."/>
            <person name="Yakimov M.M."/>
            <person name="Ferrer M."/>
        </authorList>
    </citation>
    <scope>NUCLEOTIDE SEQUENCE</scope>
</reference>
<dbReference type="EMBL" id="AMCI01007074">
    <property type="protein sequence ID" value="EJW93267.1"/>
    <property type="molecule type" value="Genomic_DNA"/>
</dbReference>
<comment type="catalytic activity">
    <reaction evidence="10">
        <text>ATP + H2O = ADP + phosphate + H(+)</text>
        <dbReference type="Rhea" id="RHEA:13065"/>
        <dbReference type="ChEBI" id="CHEBI:15377"/>
        <dbReference type="ChEBI" id="CHEBI:15378"/>
        <dbReference type="ChEBI" id="CHEBI:30616"/>
        <dbReference type="ChEBI" id="CHEBI:43474"/>
        <dbReference type="ChEBI" id="CHEBI:456216"/>
        <dbReference type="EC" id="5.6.2.4"/>
    </reaction>
</comment>
<dbReference type="InterPro" id="IPR027417">
    <property type="entry name" value="P-loop_NTPase"/>
</dbReference>
<sequence>MTPLQSLPSFQQDLNEAQLEAVTYCEGPSLVIAGAGSGKTRVLTYKIAYLLQQGYEPWSILALTFTNKAAREMNERIGRICGSINMAGIWSGTFHSIFARILRIEHEAIGMPANYTIYDTADSRSLIKTIVRELGLDEKVYKPNTVGGRISEAKNHLLLPSQYAADSSIMRRDHIDNLGEVHRIYTLYNQRLRASGAMDFDDLLLYTYLLLRDHEAIRNRYKARFQYILVDEYQDTNLAQHSILSLLTEADSRICVVGDDAQSIYGFRGADITNILNFQKQYPRARLIKLECNYRSTRNIVDAANSVIRYNRGQIPKKVYAAGDEGDRIQVIEATTDKEEAQLIVQEITKLHTHDMPYNEIALLYRTNAQSRAFEECFQQAGIPYRIYGGLSFYQRKEIKDTLAYLRLLTNPHDEEAFRRIINYPARGIGATTLQKVYVASASAGTSPWNIIAHPDEYPLPINKGAQAKLTNFCKLIIELQEMQRTHTASEVAKKVIVSSGMARDFLADLSVEGTARKENVDELIGSIMAYEKERLEEEGKHRIPLSDFLATVSLLTDADQKEDNQPRVTLMTVHAAKGLEFGTVFITGVEDDLFPNANAKLYPKEMEEERRLFYVALTRAKTYCYLTYANTRFRFGNLQFCEPSTFISEIDAVFLEKRATRKSSPRSFRSSSNNFREHNDWGGNTRSNHFDDFFGSPSEDDFRQSFSGSSSSYNDRSYDDANGSNYYRRYEPQTPRHVMPPAPPEGFKRAGISQKKETSTSHSPATGIPVGTKIEHERFGRGTIIATEGEGASAKISVAFDKAGTKNLLVKFAKFRILPS</sequence>
<dbReference type="InterPro" id="IPR014017">
    <property type="entry name" value="DNA_helicase_UvrD-like_C"/>
</dbReference>
<keyword evidence="7" id="KW-0413">Isomerase</keyword>
<dbReference type="CDD" id="cd18807">
    <property type="entry name" value="SF1_C_UvrD"/>
    <property type="match status" value="1"/>
</dbReference>
<keyword evidence="4 14" id="KW-0347">Helicase</keyword>
<evidence type="ECO:0000256" key="1">
    <source>
        <dbReference type="ARBA" id="ARBA00009922"/>
    </source>
</evidence>
<dbReference type="AlphaFoldDB" id="J9FUL0"/>
<dbReference type="PANTHER" id="PTHR11070">
    <property type="entry name" value="UVRD / RECB / PCRA DNA HELICASE FAMILY MEMBER"/>
    <property type="match status" value="1"/>
</dbReference>
<keyword evidence="3" id="KW-0378">Hydrolase</keyword>
<keyword evidence="5" id="KW-0067">ATP-binding</keyword>
<dbReference type="SUPFAM" id="SSF52540">
    <property type="entry name" value="P-loop containing nucleoside triphosphate hydrolases"/>
    <property type="match status" value="1"/>
</dbReference>
<evidence type="ECO:0000256" key="9">
    <source>
        <dbReference type="ARBA" id="ARBA00034808"/>
    </source>
</evidence>
<comment type="catalytic activity">
    <reaction evidence="8">
        <text>Couples ATP hydrolysis with the unwinding of duplex DNA by translocating in the 3'-5' direction.</text>
        <dbReference type="EC" id="5.6.2.4"/>
    </reaction>
</comment>
<evidence type="ECO:0000313" key="14">
    <source>
        <dbReference type="EMBL" id="EJW93267.1"/>
    </source>
</evidence>
<dbReference type="GO" id="GO:0005829">
    <property type="term" value="C:cytosol"/>
    <property type="evidence" value="ECO:0007669"/>
    <property type="project" value="TreeGrafter"/>
</dbReference>
<comment type="caution">
    <text evidence="14">The sequence shown here is derived from an EMBL/GenBank/DDBJ whole genome shotgun (WGS) entry which is preliminary data.</text>
</comment>
<dbReference type="Gene3D" id="3.40.50.300">
    <property type="entry name" value="P-loop containing nucleotide triphosphate hydrolases"/>
    <property type="match status" value="2"/>
</dbReference>
<dbReference type="PROSITE" id="PS51198">
    <property type="entry name" value="UVRD_HELICASE_ATP_BIND"/>
    <property type="match status" value="1"/>
</dbReference>
<organism evidence="14">
    <name type="scientific">gut metagenome</name>
    <dbReference type="NCBI Taxonomy" id="749906"/>
    <lineage>
        <taxon>unclassified sequences</taxon>
        <taxon>metagenomes</taxon>
        <taxon>organismal metagenomes</taxon>
    </lineage>
</organism>
<gene>
    <name evidence="14" type="ORF">EVA_18626</name>
</gene>
<dbReference type="CDD" id="cd17932">
    <property type="entry name" value="DEXQc_UvrD"/>
    <property type="match status" value="1"/>
</dbReference>
<dbReference type="GO" id="GO:0000725">
    <property type="term" value="P:recombinational repair"/>
    <property type="evidence" value="ECO:0007669"/>
    <property type="project" value="TreeGrafter"/>
</dbReference>
<evidence type="ECO:0000256" key="6">
    <source>
        <dbReference type="ARBA" id="ARBA00023125"/>
    </source>
</evidence>
<evidence type="ECO:0000256" key="8">
    <source>
        <dbReference type="ARBA" id="ARBA00034617"/>
    </source>
</evidence>
<evidence type="ECO:0000256" key="2">
    <source>
        <dbReference type="ARBA" id="ARBA00022741"/>
    </source>
</evidence>
<dbReference type="Pfam" id="PF00580">
    <property type="entry name" value="UvrD-helicase"/>
    <property type="match status" value="1"/>
</dbReference>
<evidence type="ECO:0000256" key="4">
    <source>
        <dbReference type="ARBA" id="ARBA00022806"/>
    </source>
</evidence>
<dbReference type="Pfam" id="PF21196">
    <property type="entry name" value="PcrA_UvrD_tudor"/>
    <property type="match status" value="1"/>
</dbReference>
<evidence type="ECO:0000256" key="7">
    <source>
        <dbReference type="ARBA" id="ARBA00023235"/>
    </source>
</evidence>
<dbReference type="GO" id="GO:0003677">
    <property type="term" value="F:DNA binding"/>
    <property type="evidence" value="ECO:0007669"/>
    <property type="project" value="UniProtKB-KW"/>
</dbReference>
<dbReference type="GO" id="GO:0005524">
    <property type="term" value="F:ATP binding"/>
    <property type="evidence" value="ECO:0007669"/>
    <property type="project" value="UniProtKB-KW"/>
</dbReference>
<dbReference type="Gene3D" id="1.10.10.160">
    <property type="match status" value="1"/>
</dbReference>
<dbReference type="GO" id="GO:0033202">
    <property type="term" value="C:DNA helicase complex"/>
    <property type="evidence" value="ECO:0007669"/>
    <property type="project" value="TreeGrafter"/>
</dbReference>
<feature type="domain" description="UvrD-like helicase ATP-binding" evidence="12">
    <location>
        <begin position="12"/>
        <end position="297"/>
    </location>
</feature>
<dbReference type="EC" id="5.6.2.4" evidence="9"/>
<comment type="similarity">
    <text evidence="1">Belongs to the helicase family. UvrD subfamily.</text>
</comment>
<dbReference type="GO" id="GO:0043138">
    <property type="term" value="F:3'-5' DNA helicase activity"/>
    <property type="evidence" value="ECO:0007669"/>
    <property type="project" value="UniProtKB-EC"/>
</dbReference>
<dbReference type="Pfam" id="PF13361">
    <property type="entry name" value="UvrD_C"/>
    <property type="match status" value="1"/>
</dbReference>
<dbReference type="InterPro" id="IPR013986">
    <property type="entry name" value="DExx_box_DNA_helicase_dom_sf"/>
</dbReference>
<keyword evidence="2" id="KW-0547">Nucleotide-binding</keyword>
<evidence type="ECO:0000259" key="12">
    <source>
        <dbReference type="PROSITE" id="PS51198"/>
    </source>
</evidence>
<evidence type="ECO:0000256" key="11">
    <source>
        <dbReference type="SAM" id="MobiDB-lite"/>
    </source>
</evidence>